<dbReference type="GO" id="GO:0005829">
    <property type="term" value="C:cytosol"/>
    <property type="evidence" value="ECO:0007669"/>
    <property type="project" value="TreeGrafter"/>
</dbReference>
<dbReference type="OrthoDB" id="5292502at2"/>
<keyword evidence="2" id="KW-1185">Reference proteome</keyword>
<dbReference type="SUPFAM" id="SSF47240">
    <property type="entry name" value="Ferritin-like"/>
    <property type="match status" value="1"/>
</dbReference>
<dbReference type="InterPro" id="IPR007814">
    <property type="entry name" value="PaaA_PaaC"/>
</dbReference>
<dbReference type="NCBIfam" id="TIGR02156">
    <property type="entry name" value="PA_CoA_Oxy1"/>
    <property type="match status" value="1"/>
</dbReference>
<dbReference type="PANTHER" id="PTHR30458:SF2">
    <property type="entry name" value="1,2-PHENYLACETYL-COA EPOXIDASE, SUBUNIT A"/>
    <property type="match status" value="1"/>
</dbReference>
<dbReference type="InterPro" id="IPR052703">
    <property type="entry name" value="Aromatic_CoA_ox/epox"/>
</dbReference>
<dbReference type="InterPro" id="IPR009078">
    <property type="entry name" value="Ferritin-like_SF"/>
</dbReference>
<gene>
    <name evidence="1" type="ORF">EV378_2131</name>
</gene>
<evidence type="ECO:0000313" key="1">
    <source>
        <dbReference type="EMBL" id="TCK26301.1"/>
    </source>
</evidence>
<dbReference type="Pfam" id="PF05138">
    <property type="entry name" value="PaaA_PaaC"/>
    <property type="match status" value="1"/>
</dbReference>
<dbReference type="EMBL" id="SMFZ01000001">
    <property type="protein sequence ID" value="TCK26301.1"/>
    <property type="molecule type" value="Genomic_DNA"/>
</dbReference>
<proteinExistence type="predicted"/>
<dbReference type="GO" id="GO:0097266">
    <property type="term" value="F:phenylacetyl-CoA 1,2-epoxidase activity"/>
    <property type="evidence" value="ECO:0007669"/>
    <property type="project" value="InterPro"/>
</dbReference>
<protein>
    <submittedName>
        <fullName evidence="1">Ring-1,2-phenylacetyl-CoA epoxidase subunit PaaA</fullName>
    </submittedName>
</protein>
<evidence type="ECO:0000313" key="2">
    <source>
        <dbReference type="Proteomes" id="UP000295560"/>
    </source>
</evidence>
<reference evidence="1 2" key="1">
    <citation type="submission" date="2019-03" db="EMBL/GenBank/DDBJ databases">
        <title>Sequencing the genomes of 1000 actinobacteria strains.</title>
        <authorList>
            <person name="Klenk H.-P."/>
        </authorList>
    </citation>
    <scope>NUCLEOTIDE SEQUENCE [LARGE SCALE GENOMIC DNA]</scope>
    <source>
        <strain evidence="1 2">DSM 44969</strain>
    </source>
</reference>
<dbReference type="InterPro" id="IPR012347">
    <property type="entry name" value="Ferritin-like"/>
</dbReference>
<dbReference type="AlphaFoldDB" id="A0A4R1HXT1"/>
<dbReference type="InterPro" id="IPR011881">
    <property type="entry name" value="PaaA"/>
</dbReference>
<dbReference type="PANTHER" id="PTHR30458">
    <property type="entry name" value="PHENYLACETIC ACID DEGRADATION PROTEIN PAA"/>
    <property type="match status" value="1"/>
</dbReference>
<name>A0A4R1HXT1_PSEEN</name>
<dbReference type="RefSeq" id="WP_132423341.1">
    <property type="nucleotide sequence ID" value="NZ_SMFZ01000001.1"/>
</dbReference>
<comment type="caution">
    <text evidence="1">The sequence shown here is derived from an EMBL/GenBank/DDBJ whole genome shotgun (WGS) entry which is preliminary data.</text>
</comment>
<dbReference type="GO" id="GO:0010124">
    <property type="term" value="P:phenylacetate catabolic process"/>
    <property type="evidence" value="ECO:0007669"/>
    <property type="project" value="InterPro"/>
</dbReference>
<dbReference type="Proteomes" id="UP000295560">
    <property type="component" value="Unassembled WGS sequence"/>
</dbReference>
<accession>A0A4R1HXT1</accession>
<sequence>MTVLDEHPVDPVEEEFLAIIDAGERAEPTDPLLPGYRRHLVRQICQHAHGEVVGMQPEANWLTRAPTLRRKAVLLAKIQDEAGHGLYLYSVAEALGAVREEFLAELRDGRQKYSSIVNYPTLNWADVMTEGWLVDGVVLAMQVPLQRCSYGPYARAMVRICKEESFHQRQGFQGMLEMARGTEEQRRMAQDALDRFWYPVLTVPGPPDSDSPHLGNATRWGIKSVTNDDVRQRFVDSVVPQAEFLGLRVPDDDLRWNAERGHYDFTRPDWAEWQRVVAGHGPCNRSRLDTIVQAHEDGAWVREAALAHAAKRREAAA</sequence>
<dbReference type="Gene3D" id="1.20.1260.10">
    <property type="match status" value="1"/>
</dbReference>
<organism evidence="1 2">
    <name type="scientific">Pseudonocardia endophytica</name>
    <dbReference type="NCBI Taxonomy" id="401976"/>
    <lineage>
        <taxon>Bacteria</taxon>
        <taxon>Bacillati</taxon>
        <taxon>Actinomycetota</taxon>
        <taxon>Actinomycetes</taxon>
        <taxon>Pseudonocardiales</taxon>
        <taxon>Pseudonocardiaceae</taxon>
        <taxon>Pseudonocardia</taxon>
    </lineage>
</organism>